<accession>A0A0N5ADH5</accession>
<dbReference type="GO" id="GO:0017118">
    <property type="term" value="F:lipoyltransferase activity"/>
    <property type="evidence" value="ECO:0007669"/>
    <property type="project" value="TreeGrafter"/>
</dbReference>
<dbReference type="Pfam" id="PF21948">
    <property type="entry name" value="LplA-B_cat"/>
    <property type="match status" value="1"/>
</dbReference>
<sequence length="305" mass="34517">MSRSAAVSSCKRLHVFVSKCRCIFANLAFEEWLFRNHDIRNDGEAVLLWSNSPTVVIGRHQNPWMEANLTFLEKNRISLVRRHSGGGAVYHDLGNLNISILTEQKQHNRPRNLTLIASGLNQYYNLNLMPNKRDDLLLGSEERKVSGTAARIAHGRAYHHLTLLVHVDTSLLKAALGSVWKENITTNASRSTPAKAVGYLNQDNSNITVEDLAEKIISIFKSQYSEYYVHSLTDIENDSRYPGVKENQLLLRSWEWNFGKSPKFSISTYHGTVSVESGFIVDCSFNTNLISTKVPYDLNKLYVTS</sequence>
<comment type="similarity">
    <text evidence="2">Belongs to the LplA family.</text>
</comment>
<dbReference type="AlphaFoldDB" id="A0A0N5ADH5"/>
<evidence type="ECO:0000256" key="2">
    <source>
        <dbReference type="ARBA" id="ARBA00008242"/>
    </source>
</evidence>
<organism evidence="4 5">
    <name type="scientific">Syphacia muris</name>
    <dbReference type="NCBI Taxonomy" id="451379"/>
    <lineage>
        <taxon>Eukaryota</taxon>
        <taxon>Metazoa</taxon>
        <taxon>Ecdysozoa</taxon>
        <taxon>Nematoda</taxon>
        <taxon>Chromadorea</taxon>
        <taxon>Rhabditida</taxon>
        <taxon>Spirurina</taxon>
        <taxon>Oxyuridomorpha</taxon>
        <taxon>Oxyuroidea</taxon>
        <taxon>Oxyuridae</taxon>
        <taxon>Syphacia</taxon>
    </lineage>
</organism>
<comment type="pathway">
    <text evidence="1">Protein modification; protein lipoylation via exogenous pathway; protein N(6)-(lipoyl)lysine from lipoate: step 2/2.</text>
</comment>
<dbReference type="CDD" id="cd16443">
    <property type="entry name" value="LplA"/>
    <property type="match status" value="1"/>
</dbReference>
<dbReference type="Proteomes" id="UP000046393">
    <property type="component" value="Unplaced"/>
</dbReference>
<dbReference type="STRING" id="451379.A0A0N5ADH5"/>
<dbReference type="PANTHER" id="PTHR12561">
    <property type="entry name" value="LIPOATE-PROTEIN LIGASE"/>
    <property type="match status" value="1"/>
</dbReference>
<reference evidence="5" key="1">
    <citation type="submission" date="2017-02" db="UniProtKB">
        <authorList>
            <consortium name="WormBaseParasite"/>
        </authorList>
    </citation>
    <scope>IDENTIFICATION</scope>
</reference>
<dbReference type="SUPFAM" id="SSF55681">
    <property type="entry name" value="Class II aaRS and biotin synthetases"/>
    <property type="match status" value="1"/>
</dbReference>
<dbReference type="GO" id="GO:0005739">
    <property type="term" value="C:mitochondrion"/>
    <property type="evidence" value="ECO:0007669"/>
    <property type="project" value="TreeGrafter"/>
</dbReference>
<dbReference type="Gene3D" id="3.30.930.10">
    <property type="entry name" value="Bira Bifunctional Protein, Domain 2"/>
    <property type="match status" value="1"/>
</dbReference>
<dbReference type="PANTHER" id="PTHR12561:SF3">
    <property type="entry name" value="LIPOYLTRANSFERASE 1, MITOCHONDRIAL"/>
    <property type="match status" value="1"/>
</dbReference>
<evidence type="ECO:0000313" key="5">
    <source>
        <dbReference type="WBParaSite" id="SMUV_0000222601-mRNA-1"/>
    </source>
</evidence>
<evidence type="ECO:0000256" key="1">
    <source>
        <dbReference type="ARBA" id="ARBA00005085"/>
    </source>
</evidence>
<evidence type="ECO:0000259" key="3">
    <source>
        <dbReference type="PROSITE" id="PS51733"/>
    </source>
</evidence>
<dbReference type="InterPro" id="IPR004562">
    <property type="entry name" value="LipoylTrfase_LipoateP_Ligase"/>
</dbReference>
<dbReference type="InterPro" id="IPR045864">
    <property type="entry name" value="aa-tRNA-synth_II/BPL/LPL"/>
</dbReference>
<dbReference type="InterPro" id="IPR004143">
    <property type="entry name" value="BPL_LPL_catalytic"/>
</dbReference>
<dbReference type="PROSITE" id="PS51733">
    <property type="entry name" value="BPL_LPL_CATALYTIC"/>
    <property type="match status" value="1"/>
</dbReference>
<dbReference type="UniPathway" id="UPA00537">
    <property type="reaction ID" value="UER00595"/>
</dbReference>
<keyword evidence="4" id="KW-1185">Reference proteome</keyword>
<protein>
    <submittedName>
        <fullName evidence="5">BPL/LPL catalytic domain-containing protein</fullName>
    </submittedName>
</protein>
<dbReference type="GO" id="GO:0009249">
    <property type="term" value="P:protein lipoylation"/>
    <property type="evidence" value="ECO:0007669"/>
    <property type="project" value="InterPro"/>
</dbReference>
<evidence type="ECO:0000313" key="4">
    <source>
        <dbReference type="Proteomes" id="UP000046393"/>
    </source>
</evidence>
<proteinExistence type="inferred from homology"/>
<feature type="domain" description="BPL/LPL catalytic" evidence="3">
    <location>
        <begin position="40"/>
        <end position="228"/>
    </location>
</feature>
<dbReference type="WBParaSite" id="SMUV_0000222601-mRNA-1">
    <property type="protein sequence ID" value="SMUV_0000222601-mRNA-1"/>
    <property type="gene ID" value="SMUV_0000222601"/>
</dbReference>
<name>A0A0N5ADH5_9BILA</name>